<reference evidence="1" key="2">
    <citation type="submission" date="2025-08" db="UniProtKB">
        <authorList>
            <consortium name="Ensembl"/>
        </authorList>
    </citation>
    <scope>IDENTIFICATION</scope>
</reference>
<reference evidence="1" key="1">
    <citation type="submission" date="2020-07" db="EMBL/GenBank/DDBJ databases">
        <title>A long reads based de novo assembly of the rainbow trout Arlee double haploid line genome.</title>
        <authorList>
            <person name="Gao G."/>
            <person name="Palti Y."/>
        </authorList>
    </citation>
    <scope>NUCLEOTIDE SEQUENCE [LARGE SCALE GENOMIC DNA]</scope>
</reference>
<dbReference type="InterPro" id="IPR017340">
    <property type="entry name" value="U1_snRNP-C"/>
</dbReference>
<dbReference type="Ensembl" id="ENSOMYT00000016084.2">
    <property type="protein sequence ID" value="ENSOMYP00000014537.2"/>
    <property type="gene ID" value="ENSOMYG00000007200.2"/>
</dbReference>
<dbReference type="Gene3D" id="3.30.160.60">
    <property type="entry name" value="Classic Zinc Finger"/>
    <property type="match status" value="1"/>
</dbReference>
<dbReference type="GO" id="GO:0005685">
    <property type="term" value="C:U1 snRNP"/>
    <property type="evidence" value="ECO:0007669"/>
    <property type="project" value="InterPro"/>
</dbReference>
<reference evidence="1" key="3">
    <citation type="submission" date="2025-09" db="UniProtKB">
        <authorList>
            <consortium name="Ensembl"/>
        </authorList>
    </citation>
    <scope>IDENTIFICATION</scope>
</reference>
<protein>
    <submittedName>
        <fullName evidence="1">Uncharacterized protein</fullName>
    </submittedName>
</protein>
<organism evidence="1 2">
    <name type="scientific">Oncorhynchus mykiss</name>
    <name type="common">Rainbow trout</name>
    <name type="synonym">Salmo gairdneri</name>
    <dbReference type="NCBI Taxonomy" id="8022"/>
    <lineage>
        <taxon>Eukaryota</taxon>
        <taxon>Metazoa</taxon>
        <taxon>Chordata</taxon>
        <taxon>Craniata</taxon>
        <taxon>Vertebrata</taxon>
        <taxon>Euteleostomi</taxon>
        <taxon>Actinopterygii</taxon>
        <taxon>Neopterygii</taxon>
        <taxon>Teleostei</taxon>
        <taxon>Protacanthopterygii</taxon>
        <taxon>Salmoniformes</taxon>
        <taxon>Salmonidae</taxon>
        <taxon>Salmoninae</taxon>
        <taxon>Oncorhynchus</taxon>
    </lineage>
</organism>
<accession>A0A8C7NYR8</accession>
<evidence type="ECO:0000313" key="1">
    <source>
        <dbReference type="Ensembl" id="ENSOMYP00000014537.2"/>
    </source>
</evidence>
<keyword evidence="2" id="KW-1185">Reference proteome</keyword>
<dbReference type="GeneTree" id="ENSGT00990000213924"/>
<dbReference type="GO" id="GO:0000395">
    <property type="term" value="P:mRNA 5'-splice site recognition"/>
    <property type="evidence" value="ECO:0007669"/>
    <property type="project" value="InterPro"/>
</dbReference>
<evidence type="ECO:0000313" key="2">
    <source>
        <dbReference type="Proteomes" id="UP000694395"/>
    </source>
</evidence>
<dbReference type="Proteomes" id="UP000694395">
    <property type="component" value="Chromosome 17"/>
</dbReference>
<dbReference type="PANTHER" id="PTHR31148:SF1">
    <property type="entry name" value="U1 SMALL NUCLEAR RIBONUCLEOPROTEIN C"/>
    <property type="match status" value="1"/>
</dbReference>
<name>A0A8C7NYR8_ONCMY</name>
<dbReference type="GO" id="GO:0030627">
    <property type="term" value="F:pre-mRNA 5'-splice site binding"/>
    <property type="evidence" value="ECO:0007669"/>
    <property type="project" value="InterPro"/>
</dbReference>
<sequence>QLHFLCTYRNENVKDYYQKWMEEKAQSLIDKTGRRMPSNRGKIPPSPFTGSLVRYVFIGEPPHPGMLPVPGPHMNGHGPPMMQMRGPSPHGMMPGSEIVAPTLKLYIMCPHRPMMLIRPGMIQPDR</sequence>
<dbReference type="AlphaFoldDB" id="A0A8C7NYR8"/>
<dbReference type="PANTHER" id="PTHR31148">
    <property type="entry name" value="U1 SMALL NUCLEAR RIBONUCLEOPROTEIN C"/>
    <property type="match status" value="1"/>
</dbReference>
<proteinExistence type="predicted"/>